<dbReference type="GO" id="GO:0032259">
    <property type="term" value="P:methylation"/>
    <property type="evidence" value="ECO:0007669"/>
    <property type="project" value="UniProtKB-KW"/>
</dbReference>
<evidence type="ECO:0000313" key="7">
    <source>
        <dbReference type="Proteomes" id="UP000199088"/>
    </source>
</evidence>
<evidence type="ECO:0000313" key="6">
    <source>
        <dbReference type="EMBL" id="SDP10822.1"/>
    </source>
</evidence>
<evidence type="ECO:0000259" key="5">
    <source>
        <dbReference type="Pfam" id="PF01555"/>
    </source>
</evidence>
<evidence type="ECO:0000256" key="1">
    <source>
        <dbReference type="ARBA" id="ARBA00006594"/>
    </source>
</evidence>
<sequence length="617" mass="68263">MTSPDLAAANIDKIATMFPGVTTEAIDAEGNQARVVDFDLLRQELSGRVVEGPQERYQLDWPGKRVAAFSANAPIAKTLRPMREESVDFDSSKNLFIEGDNLDALKLLQESYLGKIRVIYIDPPYNTGSDRFVYPDSYATDTGTYLAQSGQVNDEGVRLKTSVESDGRYHSDWLSMMYPRLKLARNLLTDDGLLFVSIDSHEVHNLRKICDEIFGAGSHKNTIAVRRGIKNVQAQFEDLSALSQGHEYILLYARSSEVRLPKLSLVHEDRKPGKWDTYWRGTDRPTMRYELLGVTPESGQWRWERGRSLEAVANYERFLAQVEGGLSLDDYYLDHLTATNVKLNFVRRSDDGTVQYYVPPSEGKLLSDNWMDITLSGNETEEFDTEKSTALLQRIVRWACGPDEIVLDFFAGSATTGHAVMNVNAADGGSRRYVLVQLGEKPNEKSAAAKAGAGTIASVSRNRLRKAGSAIREGAGSGGDLCDVGFRALKVDTTNMTDVLRTPDETDQTSLSGLEDSVKPGRTGEDLLFQVLLDWGLDVGVSIAVEQVEGHEVFVVEDGALVACFESSVTTELVRILATREPLRAVFRDSGFASDDARINAQQIFKELSPSTDVKAI</sequence>
<name>A0A1H0Q0A4_9ACTN</name>
<dbReference type="GO" id="GO:0008170">
    <property type="term" value="F:N-methyltransferase activity"/>
    <property type="evidence" value="ECO:0007669"/>
    <property type="project" value="InterPro"/>
</dbReference>
<dbReference type="InterPro" id="IPR002052">
    <property type="entry name" value="DNA_methylase_N6_adenine_CS"/>
</dbReference>
<evidence type="ECO:0000256" key="3">
    <source>
        <dbReference type="ARBA" id="ARBA00022679"/>
    </source>
</evidence>
<proteinExistence type="inferred from homology"/>
<dbReference type="Gene3D" id="3.40.50.150">
    <property type="entry name" value="Vaccinia Virus protein VP39"/>
    <property type="match status" value="1"/>
</dbReference>
<keyword evidence="7" id="KW-1185">Reference proteome</keyword>
<dbReference type="SUPFAM" id="SSF53335">
    <property type="entry name" value="S-adenosyl-L-methionine-dependent methyltransferases"/>
    <property type="match status" value="1"/>
</dbReference>
<evidence type="ECO:0000256" key="4">
    <source>
        <dbReference type="ARBA" id="ARBA00022691"/>
    </source>
</evidence>
<protein>
    <submittedName>
        <fullName evidence="6">Adenine-specific DNA-methyltransferase</fullName>
    </submittedName>
</protein>
<organism evidence="6 7">
    <name type="scientific">Klenkia soli</name>
    <dbReference type="NCBI Taxonomy" id="1052260"/>
    <lineage>
        <taxon>Bacteria</taxon>
        <taxon>Bacillati</taxon>
        <taxon>Actinomycetota</taxon>
        <taxon>Actinomycetes</taxon>
        <taxon>Geodermatophilales</taxon>
        <taxon>Geodermatophilaceae</taxon>
        <taxon>Klenkia</taxon>
    </lineage>
</organism>
<evidence type="ECO:0000256" key="2">
    <source>
        <dbReference type="ARBA" id="ARBA00022603"/>
    </source>
</evidence>
<keyword evidence="4" id="KW-0949">S-adenosyl-L-methionine</keyword>
<dbReference type="InterPro" id="IPR029063">
    <property type="entry name" value="SAM-dependent_MTases_sf"/>
</dbReference>
<feature type="domain" description="DNA methylase N-4/N-6" evidence="5">
    <location>
        <begin position="116"/>
        <end position="424"/>
    </location>
</feature>
<keyword evidence="2 6" id="KW-0489">Methyltransferase</keyword>
<dbReference type="GO" id="GO:0003677">
    <property type="term" value="F:DNA binding"/>
    <property type="evidence" value="ECO:0007669"/>
    <property type="project" value="InterPro"/>
</dbReference>
<dbReference type="InterPro" id="IPR002941">
    <property type="entry name" value="DNA_methylase_N4/N6"/>
</dbReference>
<accession>A0A1H0Q0A4</accession>
<dbReference type="AlphaFoldDB" id="A0A1H0Q0A4"/>
<dbReference type="STRING" id="1052260.SAMN05660199_03170"/>
<comment type="similarity">
    <text evidence="1">Belongs to the N(4)/N(6)-methyltransferase family.</text>
</comment>
<dbReference type="PROSITE" id="PS00092">
    <property type="entry name" value="N6_MTASE"/>
    <property type="match status" value="1"/>
</dbReference>
<gene>
    <name evidence="6" type="ORF">SAMN05660199_03170</name>
</gene>
<dbReference type="Pfam" id="PF01555">
    <property type="entry name" value="N6_N4_Mtase"/>
    <property type="match status" value="1"/>
</dbReference>
<dbReference type="Proteomes" id="UP000199088">
    <property type="component" value="Unassembled WGS sequence"/>
</dbReference>
<dbReference type="EMBL" id="FNIR01000010">
    <property type="protein sequence ID" value="SDP10822.1"/>
    <property type="molecule type" value="Genomic_DNA"/>
</dbReference>
<dbReference type="InterPro" id="IPR002295">
    <property type="entry name" value="N4/N6-MTase_EcoPI_Mod-like"/>
</dbReference>
<dbReference type="PIRSF" id="PIRSF015855">
    <property type="entry name" value="TypeIII_Mtase_mKpnI"/>
    <property type="match status" value="1"/>
</dbReference>
<reference evidence="7" key="1">
    <citation type="submission" date="2016-10" db="EMBL/GenBank/DDBJ databases">
        <authorList>
            <person name="Varghese N."/>
            <person name="Submissions S."/>
        </authorList>
    </citation>
    <scope>NUCLEOTIDE SEQUENCE [LARGE SCALE GENOMIC DNA]</scope>
    <source>
        <strain evidence="7">DSM 45843</strain>
    </source>
</reference>
<keyword evidence="3 6" id="KW-0808">Transferase</keyword>
<dbReference type="PRINTS" id="PR00506">
    <property type="entry name" value="D21N6MTFRASE"/>
</dbReference>